<protein>
    <submittedName>
        <fullName evidence="1">Uncharacterized protein</fullName>
    </submittedName>
</protein>
<organism evidence="1 2">
    <name type="scientific">Cardiocondyla obscurior</name>
    <dbReference type="NCBI Taxonomy" id="286306"/>
    <lineage>
        <taxon>Eukaryota</taxon>
        <taxon>Metazoa</taxon>
        <taxon>Ecdysozoa</taxon>
        <taxon>Arthropoda</taxon>
        <taxon>Hexapoda</taxon>
        <taxon>Insecta</taxon>
        <taxon>Pterygota</taxon>
        <taxon>Neoptera</taxon>
        <taxon>Endopterygota</taxon>
        <taxon>Hymenoptera</taxon>
        <taxon>Apocrita</taxon>
        <taxon>Aculeata</taxon>
        <taxon>Formicoidea</taxon>
        <taxon>Formicidae</taxon>
        <taxon>Myrmicinae</taxon>
        <taxon>Cardiocondyla</taxon>
    </lineage>
</organism>
<dbReference type="Proteomes" id="UP001430953">
    <property type="component" value="Unassembled WGS sequence"/>
</dbReference>
<dbReference type="EMBL" id="JADYXP020000021">
    <property type="protein sequence ID" value="KAL0103472.1"/>
    <property type="molecule type" value="Genomic_DNA"/>
</dbReference>
<name>A0AAW2EJV4_9HYME</name>
<sequence>MGSFSDIKFQQLAVSKAYRNTRPQNGLRKSPIIFHPHKYIHCAYNNTFTHIYTQIFLIKNLNSNCSLLKLFYLRRKGLLY</sequence>
<dbReference type="AlphaFoldDB" id="A0AAW2EJV4"/>
<evidence type="ECO:0000313" key="1">
    <source>
        <dbReference type="EMBL" id="KAL0103472.1"/>
    </source>
</evidence>
<reference evidence="1 2" key="1">
    <citation type="submission" date="2023-03" db="EMBL/GenBank/DDBJ databases">
        <title>High recombination rates correlate with genetic variation in Cardiocondyla obscurior ants.</title>
        <authorList>
            <person name="Errbii M."/>
        </authorList>
    </citation>
    <scope>NUCLEOTIDE SEQUENCE [LARGE SCALE GENOMIC DNA]</scope>
    <source>
        <strain evidence="1">Alpha-2009</strain>
        <tissue evidence="1">Whole body</tissue>
    </source>
</reference>
<accession>A0AAW2EJV4</accession>
<evidence type="ECO:0000313" key="2">
    <source>
        <dbReference type="Proteomes" id="UP001430953"/>
    </source>
</evidence>
<comment type="caution">
    <text evidence="1">The sequence shown here is derived from an EMBL/GenBank/DDBJ whole genome shotgun (WGS) entry which is preliminary data.</text>
</comment>
<keyword evidence="2" id="KW-1185">Reference proteome</keyword>
<proteinExistence type="predicted"/>
<gene>
    <name evidence="1" type="ORF">PUN28_017610</name>
</gene>